<proteinExistence type="predicted"/>
<evidence type="ECO:0000313" key="2">
    <source>
        <dbReference type="Proteomes" id="UP000003477"/>
    </source>
</evidence>
<evidence type="ECO:0000313" key="1">
    <source>
        <dbReference type="EMBL" id="EHJ14129.1"/>
    </source>
</evidence>
<comment type="caution">
    <text evidence="1">The sequence shown here is derived from an EMBL/GenBank/DDBJ whole genome shotgun (WGS) entry which is preliminary data.</text>
</comment>
<gene>
    <name evidence="1" type="ORF">CWATWH0003_1198</name>
</gene>
<accession>G5J110</accession>
<reference evidence="1 2" key="1">
    <citation type="journal article" date="2011" name="Front. Microbiol.">
        <title>Two Strains of Crocosphaera watsonii with Highly Conserved Genomes are Distinguished by Strain-Specific Features.</title>
        <authorList>
            <person name="Bench S.R."/>
            <person name="Ilikchyan I.N."/>
            <person name="Tripp H.J."/>
            <person name="Zehr J.P."/>
        </authorList>
    </citation>
    <scope>NUCLEOTIDE SEQUENCE [LARGE SCALE GENOMIC DNA]</scope>
    <source>
        <strain evidence="1 2">WH 0003</strain>
    </source>
</reference>
<name>G5J110_CROWT</name>
<organism evidence="1 2">
    <name type="scientific">Crocosphaera watsonii WH 0003</name>
    <dbReference type="NCBI Taxonomy" id="423471"/>
    <lineage>
        <taxon>Bacteria</taxon>
        <taxon>Bacillati</taxon>
        <taxon>Cyanobacteriota</taxon>
        <taxon>Cyanophyceae</taxon>
        <taxon>Oscillatoriophycideae</taxon>
        <taxon>Chroococcales</taxon>
        <taxon>Aphanothecaceae</taxon>
        <taxon>Crocosphaera</taxon>
    </lineage>
</organism>
<dbReference type="Proteomes" id="UP000003477">
    <property type="component" value="Unassembled WGS sequence"/>
</dbReference>
<dbReference type="PATRIC" id="fig|423471.3.peg.1105"/>
<sequence>MYDRYPSQFITTGIDGDGADIRTPAVNHWSGNQLIAENTVEEQTITTFVTPIDKSHKASLTPWLLVSNVGSDSDTPNGIFA</sequence>
<dbReference type="AlphaFoldDB" id="G5J110"/>
<dbReference type="EMBL" id="AESD01000192">
    <property type="protein sequence ID" value="EHJ14129.1"/>
    <property type="molecule type" value="Genomic_DNA"/>
</dbReference>
<protein>
    <submittedName>
        <fullName evidence="1">Uncharacterized protein</fullName>
    </submittedName>
</protein>